<name>A0A830CCV9_9LAMI</name>
<gene>
    <name evidence="1" type="ORF">PHJA_001629200</name>
</gene>
<comment type="caution">
    <text evidence="1">The sequence shown here is derived from an EMBL/GenBank/DDBJ whole genome shotgun (WGS) entry which is preliminary data.</text>
</comment>
<dbReference type="EMBL" id="BMAC01000367">
    <property type="protein sequence ID" value="GFP94848.1"/>
    <property type="molecule type" value="Genomic_DNA"/>
</dbReference>
<protein>
    <submittedName>
        <fullName evidence="1">Uncharacterized protein</fullName>
    </submittedName>
</protein>
<evidence type="ECO:0000313" key="1">
    <source>
        <dbReference type="EMBL" id="GFP94848.1"/>
    </source>
</evidence>
<dbReference type="Proteomes" id="UP000653305">
    <property type="component" value="Unassembled WGS sequence"/>
</dbReference>
<proteinExistence type="predicted"/>
<dbReference type="AlphaFoldDB" id="A0A830CCV9"/>
<organism evidence="1 2">
    <name type="scientific">Phtheirospermum japonicum</name>
    <dbReference type="NCBI Taxonomy" id="374723"/>
    <lineage>
        <taxon>Eukaryota</taxon>
        <taxon>Viridiplantae</taxon>
        <taxon>Streptophyta</taxon>
        <taxon>Embryophyta</taxon>
        <taxon>Tracheophyta</taxon>
        <taxon>Spermatophyta</taxon>
        <taxon>Magnoliopsida</taxon>
        <taxon>eudicotyledons</taxon>
        <taxon>Gunneridae</taxon>
        <taxon>Pentapetalae</taxon>
        <taxon>asterids</taxon>
        <taxon>lamiids</taxon>
        <taxon>Lamiales</taxon>
        <taxon>Orobanchaceae</taxon>
        <taxon>Orobanchaceae incertae sedis</taxon>
        <taxon>Phtheirospermum</taxon>
    </lineage>
</organism>
<reference evidence="1" key="1">
    <citation type="submission" date="2020-07" db="EMBL/GenBank/DDBJ databases">
        <title>Ethylene signaling mediates host invasion by parasitic plants.</title>
        <authorList>
            <person name="Yoshida S."/>
        </authorList>
    </citation>
    <scope>NUCLEOTIDE SEQUENCE</scope>
    <source>
        <strain evidence="1">Okayama</strain>
    </source>
</reference>
<sequence length="139" mass="16291">MPLTNQDHGLQMQIKELDLLDYWSLYSLERLWCEEYFLLIEMRVVICCMIELLSCWWRIKPSRIGGVGSQQAWVLTCYNIAGERISRLRLDVKLHNKCCAWQSFSFRSLFLRKGEGCTLQGAPGSMVYPLDERVYMDPS</sequence>
<keyword evidence="2" id="KW-1185">Reference proteome</keyword>
<evidence type="ECO:0000313" key="2">
    <source>
        <dbReference type="Proteomes" id="UP000653305"/>
    </source>
</evidence>
<accession>A0A830CCV9</accession>